<name>A0A0D2P6P9_HYPSF</name>
<dbReference type="Proteomes" id="UP000054270">
    <property type="component" value="Unassembled WGS sequence"/>
</dbReference>
<feature type="compositionally biased region" description="Basic residues" evidence="1">
    <location>
        <begin position="320"/>
        <end position="332"/>
    </location>
</feature>
<gene>
    <name evidence="2" type="ORF">HYPSUDRAFT_200559</name>
</gene>
<feature type="region of interest" description="Disordered" evidence="1">
    <location>
        <begin position="100"/>
        <end position="122"/>
    </location>
</feature>
<evidence type="ECO:0000256" key="1">
    <source>
        <dbReference type="SAM" id="MobiDB-lite"/>
    </source>
</evidence>
<organism evidence="2 3">
    <name type="scientific">Hypholoma sublateritium (strain FD-334 SS-4)</name>
    <dbReference type="NCBI Taxonomy" id="945553"/>
    <lineage>
        <taxon>Eukaryota</taxon>
        <taxon>Fungi</taxon>
        <taxon>Dikarya</taxon>
        <taxon>Basidiomycota</taxon>
        <taxon>Agaricomycotina</taxon>
        <taxon>Agaricomycetes</taxon>
        <taxon>Agaricomycetidae</taxon>
        <taxon>Agaricales</taxon>
        <taxon>Agaricineae</taxon>
        <taxon>Strophariaceae</taxon>
        <taxon>Hypholoma</taxon>
    </lineage>
</organism>
<keyword evidence="3" id="KW-1185">Reference proteome</keyword>
<feature type="compositionally biased region" description="Basic residues" evidence="1">
    <location>
        <begin position="301"/>
        <end position="311"/>
    </location>
</feature>
<reference evidence="3" key="1">
    <citation type="submission" date="2014-04" db="EMBL/GenBank/DDBJ databases">
        <title>Evolutionary Origins and Diversification of the Mycorrhizal Mutualists.</title>
        <authorList>
            <consortium name="DOE Joint Genome Institute"/>
            <consortium name="Mycorrhizal Genomics Consortium"/>
            <person name="Kohler A."/>
            <person name="Kuo A."/>
            <person name="Nagy L.G."/>
            <person name="Floudas D."/>
            <person name="Copeland A."/>
            <person name="Barry K.W."/>
            <person name="Cichocki N."/>
            <person name="Veneault-Fourrey C."/>
            <person name="LaButti K."/>
            <person name="Lindquist E.A."/>
            <person name="Lipzen A."/>
            <person name="Lundell T."/>
            <person name="Morin E."/>
            <person name="Murat C."/>
            <person name="Riley R."/>
            <person name="Ohm R."/>
            <person name="Sun H."/>
            <person name="Tunlid A."/>
            <person name="Henrissat B."/>
            <person name="Grigoriev I.V."/>
            <person name="Hibbett D.S."/>
            <person name="Martin F."/>
        </authorList>
    </citation>
    <scope>NUCLEOTIDE SEQUENCE [LARGE SCALE GENOMIC DNA]</scope>
    <source>
        <strain evidence="3">FD-334 SS-4</strain>
    </source>
</reference>
<accession>A0A0D2P6P9</accession>
<feature type="region of interest" description="Disordered" evidence="1">
    <location>
        <begin position="181"/>
        <end position="220"/>
    </location>
</feature>
<dbReference type="AlphaFoldDB" id="A0A0D2P6P9"/>
<feature type="compositionally biased region" description="Pro residues" evidence="1">
    <location>
        <begin position="414"/>
        <end position="424"/>
    </location>
</feature>
<protein>
    <submittedName>
        <fullName evidence="2">Uncharacterized protein</fullName>
    </submittedName>
</protein>
<feature type="compositionally biased region" description="Basic and acidic residues" evidence="1">
    <location>
        <begin position="289"/>
        <end position="300"/>
    </location>
</feature>
<evidence type="ECO:0000313" key="3">
    <source>
        <dbReference type="Proteomes" id="UP000054270"/>
    </source>
</evidence>
<sequence>MSNIANFARDKMITYVDMLDAEFQAAVDNGTILQVTLDKKDAVMAMCSNLHCHEVTAGHRAYLWEYSQCYKVAAGANILSRGFLEAEQKYLTRYRAATPVKTTSTRELPPPRGNGRPAQPDVLKPAAATVNNTDIDDATASMKGLRFGDMDMDIDEGDRAPQENPISPDIPQVHKMYVAVPQRPPKSKNAEAGPSKPRRQAKEPAAAAAGGLKRKREAGDQGAVKAKRICNVYPGKDKPNDIRCKCCESKGLVCVDQDIPLDVQQPVTACVECAKVKHKCEWPEFEGTAKDKGAAKDKVMKVKVKAKRAPKAKGEGKAAAKPKSKWAPRPKKSPSEVHSSGEDEEGPQQETPRPPPAKPVQTIPATTPRTVPHGSKARPLSKGGLPLPPPAAATMPQPTILPEPVQPQSEHVIQPPPPIPIQPPPDVLSQADIRRIAHEQAQREYAMHQVVCEQARQQYKEGACIRAAEAAAAAALAQQRTLQVAGSRKGKMAGQEEHGPLTQAELNEAAADRVEQEERELLERTHEAHAVRALEQMKKIDWVAHATHKADIEGT</sequence>
<feature type="region of interest" description="Disordered" evidence="1">
    <location>
        <begin position="289"/>
        <end position="424"/>
    </location>
</feature>
<evidence type="ECO:0000313" key="2">
    <source>
        <dbReference type="EMBL" id="KJA24331.1"/>
    </source>
</evidence>
<proteinExistence type="predicted"/>
<dbReference type="EMBL" id="KN817537">
    <property type="protein sequence ID" value="KJA24331.1"/>
    <property type="molecule type" value="Genomic_DNA"/>
</dbReference>